<dbReference type="InterPro" id="IPR041626">
    <property type="entry name" value="Prot_ATP_ID_OB_N"/>
</dbReference>
<keyword evidence="8" id="KW-0647">Proteasome</keyword>
<feature type="coiled-coil region" evidence="4">
    <location>
        <begin position="13"/>
        <end position="72"/>
    </location>
</feature>
<keyword evidence="3 4" id="KW-0175">Coiled coil</keyword>
<dbReference type="FunFam" id="3.40.50.300:FF:001025">
    <property type="entry name" value="ATPase family, AAA domain-containing 2B"/>
    <property type="match status" value="1"/>
</dbReference>
<comment type="subunit">
    <text evidence="4">Homohexamer. Assembles into a hexameric ring structure.</text>
</comment>
<dbReference type="InterPro" id="IPR003960">
    <property type="entry name" value="ATPase_AAA_CS"/>
</dbReference>
<sequence length="591" mass="64917">MNTGKAAPTVDQLVRLENQVIVAERQLAQQRDKTREVDAQLRAAGVNNKRMVDLLERTREEIIELKQALQRDGDFPFGYGTVISKNERGHAKSTHSIDAANVKSVDILQAGRKLRVGVSPLIAWDAIQPGVEVLLNEALVIVAISDTEKLGEVTTVKEVLDEERVLTVGRSDDQKVVKIGGALKGEKIRVGDSLVIEPKSGYAIERLHLSEVQSLILEEVPDISYENIGGLGPQINQIRDAVELPFLHADVYRDHGLKAPKGILLYGPPGCGKTLIAKAVASSLAENVAKIKGTGEAKSYFLNIKGPELLNKYVGETERHIRLIFSRAREKASGGNPVVVFFDEMDSLFRTRGTGVSSDVETTIVPQLLSEIDGVEKLDNVIVIGASNREDMIDPAILRPGRLDVKIKIRRPNRDGAAEIFSKHFTSAVPVHRDEIERNGGNKQAAIDALIEETVDTMYAHTPENQFIEITYVDGSSEMLYFGDFTSGAVIRNVVDRAKKSAIKSLLSTGEHGITREHLLTAVVDEFREHEDLPNTTNPDEWARISGRKGERIAHLRTIDHEEQRDVQANAAKQASRASASSAAQSITEQA</sequence>
<dbReference type="InterPro" id="IPR012340">
    <property type="entry name" value="NA-bd_OB-fold"/>
</dbReference>
<dbReference type="InterPro" id="IPR032501">
    <property type="entry name" value="Prot_ATP_ID_OB_2nd"/>
</dbReference>
<evidence type="ECO:0000256" key="6">
    <source>
        <dbReference type="SAM" id="MobiDB-lite"/>
    </source>
</evidence>
<dbReference type="NCBIfam" id="TIGR03689">
    <property type="entry name" value="pup_AAA"/>
    <property type="match status" value="1"/>
</dbReference>
<dbReference type="GO" id="GO:0010498">
    <property type="term" value="P:proteasomal protein catabolic process"/>
    <property type="evidence" value="ECO:0007669"/>
    <property type="project" value="InterPro"/>
</dbReference>
<dbReference type="KEGG" id="nae:BHE16_02860"/>
<dbReference type="SUPFAM" id="SSF52540">
    <property type="entry name" value="P-loop containing nucleoside triphosphate hydrolases"/>
    <property type="match status" value="1"/>
</dbReference>
<evidence type="ECO:0000256" key="1">
    <source>
        <dbReference type="ARBA" id="ARBA00022741"/>
    </source>
</evidence>
<dbReference type="GO" id="GO:0000502">
    <property type="term" value="C:proteasome complex"/>
    <property type="evidence" value="ECO:0007669"/>
    <property type="project" value="UniProtKB-KW"/>
</dbReference>
<evidence type="ECO:0000313" key="9">
    <source>
        <dbReference type="Proteomes" id="UP000183530"/>
    </source>
</evidence>
<keyword evidence="1 4" id="KW-0547">Nucleotide-binding</keyword>
<dbReference type="Gene3D" id="3.40.50.300">
    <property type="entry name" value="P-loop containing nucleotide triphosphate hydrolases"/>
    <property type="match status" value="1"/>
</dbReference>
<dbReference type="GO" id="GO:0016887">
    <property type="term" value="F:ATP hydrolysis activity"/>
    <property type="evidence" value="ECO:0007669"/>
    <property type="project" value="UniProtKB-UniRule"/>
</dbReference>
<comment type="similarity">
    <text evidence="4 5">Belongs to the AAA ATPase family.</text>
</comment>
<feature type="binding site" evidence="4">
    <location>
        <begin position="270"/>
        <end position="275"/>
    </location>
    <ligand>
        <name>ATP</name>
        <dbReference type="ChEBI" id="CHEBI:30616"/>
    </ligand>
</feature>
<dbReference type="HAMAP" id="MF_02112">
    <property type="entry name" value="ARC_ATPase"/>
    <property type="match status" value="1"/>
</dbReference>
<dbReference type="PROSITE" id="PS00674">
    <property type="entry name" value="AAA"/>
    <property type="match status" value="1"/>
</dbReference>
<dbReference type="PANTHER" id="PTHR23077">
    <property type="entry name" value="AAA-FAMILY ATPASE"/>
    <property type="match status" value="1"/>
</dbReference>
<dbReference type="Pfam" id="PF17758">
    <property type="entry name" value="Prot_ATP_ID_OB_N"/>
    <property type="match status" value="1"/>
</dbReference>
<protein>
    <recommendedName>
        <fullName evidence="4">AAA ATPase forming ring-shaped complexes</fullName>
        <shortName evidence="4">ARC</shortName>
    </recommendedName>
</protein>
<dbReference type="EMBL" id="CP018135">
    <property type="protein sequence ID" value="APF41665.1"/>
    <property type="molecule type" value="Genomic_DNA"/>
</dbReference>
<evidence type="ECO:0000313" key="8">
    <source>
        <dbReference type="EMBL" id="APF41665.1"/>
    </source>
</evidence>
<dbReference type="Gene3D" id="1.10.8.60">
    <property type="match status" value="1"/>
</dbReference>
<feature type="region of interest" description="Disordered" evidence="6">
    <location>
        <begin position="558"/>
        <end position="591"/>
    </location>
</feature>
<name>A0A1L2ZQG7_9MICC</name>
<dbReference type="Pfam" id="PF00004">
    <property type="entry name" value="AAA"/>
    <property type="match status" value="1"/>
</dbReference>
<gene>
    <name evidence="4" type="primary">arc</name>
    <name evidence="8" type="ORF">BHE16_02860</name>
</gene>
<accession>A0A1L2ZQG7</accession>
<evidence type="ECO:0000256" key="2">
    <source>
        <dbReference type="ARBA" id="ARBA00022840"/>
    </source>
</evidence>
<evidence type="ECO:0000256" key="5">
    <source>
        <dbReference type="RuleBase" id="RU003651"/>
    </source>
</evidence>
<dbReference type="InterPro" id="IPR022482">
    <property type="entry name" value="Proteasome_ATPase"/>
</dbReference>
<evidence type="ECO:0000256" key="4">
    <source>
        <dbReference type="HAMAP-Rule" id="MF_02112"/>
    </source>
</evidence>
<feature type="domain" description="AAA+ ATPase" evidence="7">
    <location>
        <begin position="259"/>
        <end position="413"/>
    </location>
</feature>
<proteinExistence type="inferred from homology"/>
<dbReference type="InterPro" id="IPR003593">
    <property type="entry name" value="AAA+_ATPase"/>
</dbReference>
<dbReference type="GO" id="GO:0005524">
    <property type="term" value="F:ATP binding"/>
    <property type="evidence" value="ECO:0007669"/>
    <property type="project" value="UniProtKB-UniRule"/>
</dbReference>
<keyword evidence="9" id="KW-1185">Reference proteome</keyword>
<dbReference type="InterPro" id="IPR003959">
    <property type="entry name" value="ATPase_AAA_core"/>
</dbReference>
<dbReference type="InterPro" id="IPR050168">
    <property type="entry name" value="AAA_ATPase_domain"/>
</dbReference>
<dbReference type="GO" id="GO:0019941">
    <property type="term" value="P:modification-dependent protein catabolic process"/>
    <property type="evidence" value="ECO:0007669"/>
    <property type="project" value="InterPro"/>
</dbReference>
<feature type="compositionally biased region" description="Low complexity" evidence="6">
    <location>
        <begin position="568"/>
        <end position="591"/>
    </location>
</feature>
<dbReference type="PANTHER" id="PTHR23077:SF144">
    <property type="entry name" value="PROTEASOME-ASSOCIATED ATPASE"/>
    <property type="match status" value="1"/>
</dbReference>
<dbReference type="Pfam" id="PF16450">
    <property type="entry name" value="Prot_ATP_ID_OB_C"/>
    <property type="match status" value="1"/>
</dbReference>
<organism evidence="8 9">
    <name type="scientific">Neomicrococcus aestuarii</name>
    <dbReference type="NCBI Taxonomy" id="556325"/>
    <lineage>
        <taxon>Bacteria</taxon>
        <taxon>Bacillati</taxon>
        <taxon>Actinomycetota</taxon>
        <taxon>Actinomycetes</taxon>
        <taxon>Micrococcales</taxon>
        <taxon>Micrococcaceae</taxon>
        <taxon>Neomicrococcus</taxon>
    </lineage>
</organism>
<reference evidence="8 9" key="1">
    <citation type="submission" date="2016-11" db="EMBL/GenBank/DDBJ databases">
        <title>Genome sequencing of Zhihengliuella aestuarii B18 antagonistic to Plasmodiophora brassicae.</title>
        <authorList>
            <person name="Luo Y."/>
        </authorList>
    </citation>
    <scope>NUCLEOTIDE SEQUENCE [LARGE SCALE GENOMIC DNA]</scope>
    <source>
        <strain evidence="8 9">B18</strain>
    </source>
</reference>
<keyword evidence="2 4" id="KW-0067">ATP-binding</keyword>
<dbReference type="InterPro" id="IPR027417">
    <property type="entry name" value="P-loop_NTPase"/>
</dbReference>
<dbReference type="STRING" id="556325.BHE16_02860"/>
<evidence type="ECO:0000256" key="3">
    <source>
        <dbReference type="ARBA" id="ARBA00023054"/>
    </source>
</evidence>
<evidence type="ECO:0000259" key="7">
    <source>
        <dbReference type="SMART" id="SM00382"/>
    </source>
</evidence>
<dbReference type="Proteomes" id="UP000183530">
    <property type="component" value="Chromosome"/>
</dbReference>
<dbReference type="SMART" id="SM00382">
    <property type="entry name" value="AAA"/>
    <property type="match status" value="1"/>
</dbReference>
<dbReference type="AlphaFoldDB" id="A0A1L2ZQG7"/>
<dbReference type="Gene3D" id="2.40.50.140">
    <property type="entry name" value="Nucleic acid-binding proteins"/>
    <property type="match status" value="2"/>
</dbReference>